<organism evidence="6 7">
    <name type="scientific">Ktedonobacter racemifer DSM 44963</name>
    <dbReference type="NCBI Taxonomy" id="485913"/>
    <lineage>
        <taxon>Bacteria</taxon>
        <taxon>Bacillati</taxon>
        <taxon>Chloroflexota</taxon>
        <taxon>Ktedonobacteria</taxon>
        <taxon>Ktedonobacterales</taxon>
        <taxon>Ktedonobacteraceae</taxon>
        <taxon>Ktedonobacter</taxon>
    </lineage>
</organism>
<dbReference type="EMBL" id="ADVG01000004">
    <property type="protein sequence ID" value="EFH82890.1"/>
    <property type="molecule type" value="Genomic_DNA"/>
</dbReference>
<dbReference type="InterPro" id="IPR012337">
    <property type="entry name" value="RNaseH-like_sf"/>
</dbReference>
<evidence type="ECO:0000256" key="1">
    <source>
        <dbReference type="ARBA" id="ARBA00002286"/>
    </source>
</evidence>
<gene>
    <name evidence="6" type="ORF">Krac_3768</name>
</gene>
<keyword evidence="4" id="KW-0233">DNA recombination</keyword>
<evidence type="ECO:0000256" key="2">
    <source>
        <dbReference type="ARBA" id="ARBA00022578"/>
    </source>
</evidence>
<comment type="caution">
    <text evidence="6">The sequence shown here is derived from an EMBL/GenBank/DDBJ whole genome shotgun (WGS) entry which is preliminary data.</text>
</comment>
<dbReference type="InterPro" id="IPR047930">
    <property type="entry name" value="Transpos_IS6"/>
</dbReference>
<comment type="function">
    <text evidence="1">Involved in the transposition of the insertion sequence.</text>
</comment>
<dbReference type="InterPro" id="IPR036397">
    <property type="entry name" value="RNaseH_sf"/>
</dbReference>
<protein>
    <submittedName>
        <fullName evidence="6">Integrase catalytic region</fullName>
    </submittedName>
</protein>
<evidence type="ECO:0000313" key="7">
    <source>
        <dbReference type="Proteomes" id="UP000004508"/>
    </source>
</evidence>
<dbReference type="InParanoid" id="D6U2Y5"/>
<dbReference type="SUPFAM" id="SSF53098">
    <property type="entry name" value="Ribonuclease H-like"/>
    <property type="match status" value="1"/>
</dbReference>
<keyword evidence="2" id="KW-0815">Transposition</keyword>
<evidence type="ECO:0000256" key="4">
    <source>
        <dbReference type="ARBA" id="ARBA00023172"/>
    </source>
</evidence>
<dbReference type="Pfam" id="PF13610">
    <property type="entry name" value="DDE_Tnp_IS240"/>
    <property type="match status" value="1"/>
</dbReference>
<proteinExistence type="predicted"/>
<dbReference type="GO" id="GO:0032196">
    <property type="term" value="P:transposition"/>
    <property type="evidence" value="ECO:0007669"/>
    <property type="project" value="UniProtKB-KW"/>
</dbReference>
<dbReference type="PANTHER" id="PTHR35528">
    <property type="entry name" value="BLL1675 PROTEIN"/>
    <property type="match status" value="1"/>
</dbReference>
<keyword evidence="7" id="KW-1185">Reference proteome</keyword>
<dbReference type="eggNOG" id="COG3316">
    <property type="taxonomic scope" value="Bacteria"/>
</dbReference>
<keyword evidence="3" id="KW-0238">DNA-binding</keyword>
<dbReference type="NCBIfam" id="NF033587">
    <property type="entry name" value="transpos_IS6"/>
    <property type="match status" value="1"/>
</dbReference>
<dbReference type="GO" id="GO:0006310">
    <property type="term" value="P:DNA recombination"/>
    <property type="evidence" value="ECO:0007669"/>
    <property type="project" value="UniProtKB-KW"/>
</dbReference>
<dbReference type="AlphaFoldDB" id="D6U2Y5"/>
<sequence length="309" mass="36428">MKTNEGFCQNWEEGLSWRSFVRYPQKNKNSSEKEYFMNCPHCTSTTIKEQTQKTTLGYRTFRCPACKRLFNERTGTPFNFLEYPTDVVLLVVLWRLRYKLSLRDLAEMFLERGLVFTHETVREWETRFAPFIAEQLRARRHGHAGTSWHVDETYIKVHGKWCYLYRAIDHDGHLVDSMLSEKRNMEAAQRFFNQAVAVVGHAPESVTTDGHRSYPRAIRETMGNHVRHRTNKYLNNRLEQDHRDIKQQYYPMHGFGTFEAAARFCSAFDELRNYLRPRSITGESISLSERRRAFLDRLVALQALLQAAS</sequence>
<evidence type="ECO:0000259" key="5">
    <source>
        <dbReference type="Pfam" id="PF13610"/>
    </source>
</evidence>
<evidence type="ECO:0000256" key="3">
    <source>
        <dbReference type="ARBA" id="ARBA00023125"/>
    </source>
</evidence>
<dbReference type="PANTHER" id="PTHR35528:SF3">
    <property type="entry name" value="BLL1675 PROTEIN"/>
    <property type="match status" value="1"/>
</dbReference>
<dbReference type="InterPro" id="IPR032874">
    <property type="entry name" value="DDE_dom"/>
</dbReference>
<dbReference type="Proteomes" id="UP000004508">
    <property type="component" value="Unassembled WGS sequence"/>
</dbReference>
<name>D6U2Y5_KTERA</name>
<dbReference type="InterPro" id="IPR052183">
    <property type="entry name" value="IS_Transposase"/>
</dbReference>
<dbReference type="GO" id="GO:0003677">
    <property type="term" value="F:DNA binding"/>
    <property type="evidence" value="ECO:0007669"/>
    <property type="project" value="UniProtKB-KW"/>
</dbReference>
<reference evidence="6 7" key="1">
    <citation type="journal article" date="2011" name="Stand. Genomic Sci.">
        <title>Non-contiguous finished genome sequence and contextual data of the filamentous soil bacterium Ktedonobacter racemifer type strain (SOSP1-21).</title>
        <authorList>
            <person name="Chang Y.J."/>
            <person name="Land M."/>
            <person name="Hauser L."/>
            <person name="Chertkov O."/>
            <person name="Del Rio T.G."/>
            <person name="Nolan M."/>
            <person name="Copeland A."/>
            <person name="Tice H."/>
            <person name="Cheng J.F."/>
            <person name="Lucas S."/>
            <person name="Han C."/>
            <person name="Goodwin L."/>
            <person name="Pitluck S."/>
            <person name="Ivanova N."/>
            <person name="Ovchinikova G."/>
            <person name="Pati A."/>
            <person name="Chen A."/>
            <person name="Palaniappan K."/>
            <person name="Mavromatis K."/>
            <person name="Liolios K."/>
            <person name="Brettin T."/>
            <person name="Fiebig A."/>
            <person name="Rohde M."/>
            <person name="Abt B."/>
            <person name="Goker M."/>
            <person name="Detter J.C."/>
            <person name="Woyke T."/>
            <person name="Bristow J."/>
            <person name="Eisen J.A."/>
            <person name="Markowitz V."/>
            <person name="Hugenholtz P."/>
            <person name="Kyrpides N.C."/>
            <person name="Klenk H.P."/>
            <person name="Lapidus A."/>
        </authorList>
    </citation>
    <scope>NUCLEOTIDE SEQUENCE [LARGE SCALE GENOMIC DNA]</scope>
    <source>
        <strain evidence="7">DSM 44963</strain>
    </source>
</reference>
<dbReference type="Gene3D" id="3.30.420.10">
    <property type="entry name" value="Ribonuclease H-like superfamily/Ribonuclease H"/>
    <property type="match status" value="1"/>
</dbReference>
<dbReference type="STRING" id="485913.Krac_3768"/>
<feature type="domain" description="DDE" evidence="5">
    <location>
        <begin position="146"/>
        <end position="274"/>
    </location>
</feature>
<accession>D6U2Y5</accession>
<evidence type="ECO:0000313" key="6">
    <source>
        <dbReference type="EMBL" id="EFH82890.1"/>
    </source>
</evidence>